<organism evidence="3 4">
    <name type="scientific">Eiseniibacteriota bacterium</name>
    <dbReference type="NCBI Taxonomy" id="2212470"/>
    <lineage>
        <taxon>Bacteria</taxon>
        <taxon>Candidatus Eiseniibacteriota</taxon>
    </lineage>
</organism>
<gene>
    <name evidence="3" type="ORF">E6K72_01800</name>
</gene>
<accession>A0A538T6K0</accession>
<dbReference type="InterPro" id="IPR008928">
    <property type="entry name" value="6-hairpin_glycosidase_sf"/>
</dbReference>
<evidence type="ECO:0000256" key="1">
    <source>
        <dbReference type="SAM" id="MobiDB-lite"/>
    </source>
</evidence>
<dbReference type="EMBL" id="VBOS01000053">
    <property type="protein sequence ID" value="TMQ59248.1"/>
    <property type="molecule type" value="Genomic_DNA"/>
</dbReference>
<dbReference type="AlphaFoldDB" id="A0A538T6K0"/>
<dbReference type="SUPFAM" id="SSF48208">
    <property type="entry name" value="Six-hairpin glycosidases"/>
    <property type="match status" value="1"/>
</dbReference>
<name>A0A538T6K0_UNCEI</name>
<dbReference type="Gene3D" id="1.50.10.10">
    <property type="match status" value="1"/>
</dbReference>
<evidence type="ECO:0000313" key="4">
    <source>
        <dbReference type="Proteomes" id="UP000317716"/>
    </source>
</evidence>
<feature type="signal peptide" evidence="2">
    <location>
        <begin position="1"/>
        <end position="27"/>
    </location>
</feature>
<dbReference type="Proteomes" id="UP000317716">
    <property type="component" value="Unassembled WGS sequence"/>
</dbReference>
<sequence length="774" mass="83884">MKRAVMPAVAMLLVAATCLGAGCARHARTFDPDSIPEAYRRPTGALMWPGATRAFLVTPEGGLYNGEWRVRFDASAGGAAAGPPRAIAAEDRWLPVLHWMRRAGDVQFAFEAAALGSPRDSNLVVSLEVRVLNAGGAPVSARLAARIERPDSTPAFVAFDAPPGRDAPLFWDEAGVAAAHAWTDARPVSDAEREAHWTLRPGEQRALRFAFPAYPMESAALRAWVRTVNARLAARIERPDSTPAFVAFDAPPGRDAPLFWDGAGVATAHAWTDAGPVSDAEREAHWTLRPGEQRALRFAFPAYPMESVALRAWVRTSHRDRAAEARRFWTGLLGEGMQIALGDPEVEHAVAAARVVLLSCRERRGERWLPIGGPFQYRDIWLRDGARAIQALALSGHTRASRELARGMLGFQWPQGAFLSQRGQLDGTGQALWLMDQALMRPAPDDSVRRFAAAALEAWKWLEWQRAMGRESGAPLGLMMPYGDPNDAELTRAQLVGNDVWALAGYGAAARLLRAGGDASAAAEVEDSLARYHADFERALERTGRPDLPPSWQLTGRDWGNLAAGYPCRILPPRHPRLVALADRVWASAGGAGLVWYGTPDSLHYYLGADLGTWALLAGRRAQADSVLQALLHWRTASGGAGELFTRDGEFGTNLPPHASSASALVTLVRNCLVFDEGDTLRLTLGARTSWWRGARIARAPTRWGNLDLEFRQEGAAAEWRWTPVPVWSVLTLPPGARMSGAPAPPLKAGTSDGEVMAPPGTRSARVTLAAGSR</sequence>
<proteinExistence type="predicted"/>
<feature type="region of interest" description="Disordered" evidence="1">
    <location>
        <begin position="739"/>
        <end position="774"/>
    </location>
</feature>
<reference evidence="3 4" key="1">
    <citation type="journal article" date="2019" name="Nat. Microbiol.">
        <title>Mediterranean grassland soil C-N compound turnover is dependent on rainfall and depth, and is mediated by genomically divergent microorganisms.</title>
        <authorList>
            <person name="Diamond S."/>
            <person name="Andeer P.F."/>
            <person name="Li Z."/>
            <person name="Crits-Christoph A."/>
            <person name="Burstein D."/>
            <person name="Anantharaman K."/>
            <person name="Lane K.R."/>
            <person name="Thomas B.C."/>
            <person name="Pan C."/>
            <person name="Northen T.R."/>
            <person name="Banfield J.F."/>
        </authorList>
    </citation>
    <scope>NUCLEOTIDE SEQUENCE [LARGE SCALE GENOMIC DNA]</scope>
    <source>
        <strain evidence="3">WS_2</strain>
    </source>
</reference>
<dbReference type="InterPro" id="IPR012341">
    <property type="entry name" value="6hp_glycosidase-like_sf"/>
</dbReference>
<dbReference type="PROSITE" id="PS51257">
    <property type="entry name" value="PROKAR_LIPOPROTEIN"/>
    <property type="match status" value="1"/>
</dbReference>
<evidence type="ECO:0000256" key="2">
    <source>
        <dbReference type="SAM" id="SignalP"/>
    </source>
</evidence>
<comment type="caution">
    <text evidence="3">The sequence shown here is derived from an EMBL/GenBank/DDBJ whole genome shotgun (WGS) entry which is preliminary data.</text>
</comment>
<protein>
    <recommendedName>
        <fullName evidence="5">Alpha-L-rhamnosidase six-hairpin glycosidase domain-containing protein</fullName>
    </recommendedName>
</protein>
<keyword evidence="2" id="KW-0732">Signal</keyword>
<dbReference type="GO" id="GO:0005975">
    <property type="term" value="P:carbohydrate metabolic process"/>
    <property type="evidence" value="ECO:0007669"/>
    <property type="project" value="InterPro"/>
</dbReference>
<feature type="chain" id="PRO_5022224132" description="Alpha-L-rhamnosidase six-hairpin glycosidase domain-containing protein" evidence="2">
    <location>
        <begin position="28"/>
        <end position="774"/>
    </location>
</feature>
<evidence type="ECO:0008006" key="5">
    <source>
        <dbReference type="Google" id="ProtNLM"/>
    </source>
</evidence>
<evidence type="ECO:0000313" key="3">
    <source>
        <dbReference type="EMBL" id="TMQ59248.1"/>
    </source>
</evidence>